<keyword evidence="2" id="KW-1185">Reference proteome</keyword>
<dbReference type="InterPro" id="IPR003329">
    <property type="entry name" value="Cytidylyl_trans"/>
</dbReference>
<dbReference type="AlphaFoldDB" id="A0A1Q8Q9L1"/>
<gene>
    <name evidence="1" type="ORF">BTO30_01020</name>
</gene>
<dbReference type="PANTHER" id="PTHR42866:SF1">
    <property type="entry name" value="SPORE COAT POLYSACCHARIDE BIOSYNTHESIS PROTEIN SPSF"/>
    <property type="match status" value="1"/>
</dbReference>
<dbReference type="RefSeq" id="WP_075396848.1">
    <property type="nucleotide sequence ID" value="NZ_MSDU01000003.1"/>
</dbReference>
<dbReference type="Proteomes" id="UP000185568">
    <property type="component" value="Unassembled WGS sequence"/>
</dbReference>
<name>A0A1Q8Q9L1_9BACI</name>
<keyword evidence="1" id="KW-0548">Nucleotidyltransferase</keyword>
<dbReference type="SUPFAM" id="SSF53448">
    <property type="entry name" value="Nucleotide-diphospho-sugar transferases"/>
    <property type="match status" value="1"/>
</dbReference>
<evidence type="ECO:0000313" key="2">
    <source>
        <dbReference type="Proteomes" id="UP000185568"/>
    </source>
</evidence>
<reference evidence="1 2" key="1">
    <citation type="submission" date="2016-12" db="EMBL/GenBank/DDBJ databases">
        <title>Domibacillus antri genome sequencing.</title>
        <authorList>
            <person name="Verma A."/>
            <person name="Krishnamurthi S."/>
        </authorList>
    </citation>
    <scope>NUCLEOTIDE SEQUENCE [LARGE SCALE GENOMIC DNA]</scope>
    <source>
        <strain evidence="1 2">XD80</strain>
    </source>
</reference>
<protein>
    <submittedName>
        <fullName evidence="1">Acylneuraminate cytidylyltransferase</fullName>
    </submittedName>
</protein>
<proteinExistence type="predicted"/>
<dbReference type="Gene3D" id="3.90.550.10">
    <property type="entry name" value="Spore Coat Polysaccharide Biosynthesis Protein SpsA, Chain A"/>
    <property type="match status" value="1"/>
</dbReference>
<dbReference type="GO" id="GO:0005829">
    <property type="term" value="C:cytosol"/>
    <property type="evidence" value="ECO:0007669"/>
    <property type="project" value="TreeGrafter"/>
</dbReference>
<evidence type="ECO:0000313" key="1">
    <source>
        <dbReference type="EMBL" id="OLN24030.1"/>
    </source>
</evidence>
<organism evidence="1 2">
    <name type="scientific">Domibacillus antri</name>
    <dbReference type="NCBI Taxonomy" id="1714264"/>
    <lineage>
        <taxon>Bacteria</taxon>
        <taxon>Bacillati</taxon>
        <taxon>Bacillota</taxon>
        <taxon>Bacilli</taxon>
        <taxon>Bacillales</taxon>
        <taxon>Bacillaceae</taxon>
        <taxon>Domibacillus</taxon>
    </lineage>
</organism>
<dbReference type="OrthoDB" id="9815559at2"/>
<sequence length="243" mass="28572">MNTTAIIQARMGSTRLPGKILKQVNGKTLLEYQTERVKQSNEIDQIIIATTVKESDEPIVDFCDAHGIACYRGSEEDVLSRYYEAAQQFEADIIVRLTSDCPIIDPAVMDRVVRYYKDHQPQYDYVSNTIERTYPRGMDTEVFSYEVLKTAYEQAVFPRDREHVTAYLYTNPEQFRIGRVKQNQDYSNYRWTVDTVEDFELIKLILNELYQPDRLFSLTDVIALLEKYPQWNQINEHIEQKKL</sequence>
<dbReference type="GO" id="GO:0016779">
    <property type="term" value="F:nucleotidyltransferase activity"/>
    <property type="evidence" value="ECO:0007669"/>
    <property type="project" value="UniProtKB-KW"/>
</dbReference>
<dbReference type="EMBL" id="MSDU01000003">
    <property type="protein sequence ID" value="OLN24030.1"/>
    <property type="molecule type" value="Genomic_DNA"/>
</dbReference>
<dbReference type="STRING" id="1714264.BTO30_01020"/>
<comment type="caution">
    <text evidence="1">The sequence shown here is derived from an EMBL/GenBank/DDBJ whole genome shotgun (WGS) entry which is preliminary data.</text>
</comment>
<dbReference type="InterPro" id="IPR029044">
    <property type="entry name" value="Nucleotide-diphossugar_trans"/>
</dbReference>
<dbReference type="Pfam" id="PF02348">
    <property type="entry name" value="CTP_transf_3"/>
    <property type="match status" value="1"/>
</dbReference>
<dbReference type="PANTHER" id="PTHR42866">
    <property type="entry name" value="3-DEOXY-MANNO-OCTULOSONATE CYTIDYLYLTRANSFERASE"/>
    <property type="match status" value="1"/>
</dbReference>
<accession>A0A1Q8Q9L1</accession>
<keyword evidence="1" id="KW-0808">Transferase</keyword>
<dbReference type="CDD" id="cd02518">
    <property type="entry name" value="GT2_SpsF"/>
    <property type="match status" value="1"/>
</dbReference>